<evidence type="ECO:0000313" key="13">
    <source>
        <dbReference type="Proteomes" id="UP000217199"/>
    </source>
</evidence>
<keyword evidence="5 11" id="KW-0812">Transmembrane</keyword>
<dbReference type="PANTHER" id="PTHR11214:SF333">
    <property type="entry name" value="GLYCOSYLTRANSFERASE FAMILY 31 PROTEIN"/>
    <property type="match status" value="1"/>
</dbReference>
<feature type="compositionally biased region" description="Polar residues" evidence="10">
    <location>
        <begin position="107"/>
        <end position="121"/>
    </location>
</feature>
<evidence type="ECO:0000313" key="12">
    <source>
        <dbReference type="EMBL" id="PAV21957.1"/>
    </source>
</evidence>
<dbReference type="InterPro" id="IPR002659">
    <property type="entry name" value="Glyco_trans_31"/>
</dbReference>
<name>A0A286UQV9_9AGAM</name>
<feature type="region of interest" description="Disordered" evidence="10">
    <location>
        <begin position="453"/>
        <end position="484"/>
    </location>
</feature>
<keyword evidence="4" id="KW-0808">Transferase</keyword>
<evidence type="ECO:0000256" key="10">
    <source>
        <dbReference type="SAM" id="MobiDB-lite"/>
    </source>
</evidence>
<evidence type="ECO:0000256" key="5">
    <source>
        <dbReference type="ARBA" id="ARBA00022692"/>
    </source>
</evidence>
<sequence length="760" mass="85092">MPFPLNILASRNQQPSVLLTTSQEDYDSSDSTGSETPKSCFRTNSLPEVRDREHVACVASTSSSLAPGPSYRGSSDFLRQPSGTSSAAPSPIPSRSASPLPQFYASAPSSSCTSDADSEPTSPLLHRNRRSRWWTDDQRWWTSSHREGRRKRRRRGNWYSARNMKRLIRTILRHPLFPTQPTSILLTLLVFTIFAILLTLLLIHILNPDKEPLPWRAYCSIPSGSSAPPSLSAATFSPGYPYNSLSPSDVSSLSSVAQNTFPPPNLDEYSPAGIFLGVFTMDSAIERRMLIRSTWASHERSRNGAGPGDGGMGTSRTIVRFVLGKPRSSYEEKVQLEAETYKDMIILPISENMNSGKTHAFFTWASTEAWVPPVPSSFEGNHTASYSYSSTAANFTIPVAKHDPKHVRMEWKKTGTQTPWVRPDFVSKVDDDSFVMLAELEARLRIELHAKTRASHDDPLRSRQPDADDNHSEAQNPDIHVTDTADPIANTTAALYERQIHAPNSVPIPPSPRDDPLVYWGYLVKNQFMAGELYSLSWSIVKWVAKDLTVKGLTRGKEDKQVAKWMRIHPRHSEVRWKSERCWIYDHPRAGTVYSHGFLFPSEITRIRKAIQSYLGYSPSLSDDNSAGSSDAVFPVVDDYASPMFWAYSSVSTFGVRYSPPLSNLTTPEGVEALVEGSSMSNLREGGEVTALDAWRSREGRRRRYEDQRVGGTIVVHFVKKNNWYLETALALLEGDEETSFEKSHYPDSDELQLGSTLLF</sequence>
<dbReference type="PANTHER" id="PTHR11214">
    <property type="entry name" value="BETA-1,3-N-ACETYLGLUCOSAMINYLTRANSFERASE"/>
    <property type="match status" value="1"/>
</dbReference>
<comment type="caution">
    <text evidence="12">The sequence shown here is derived from an EMBL/GenBank/DDBJ whole genome shotgun (WGS) entry which is preliminary data.</text>
</comment>
<keyword evidence="7 11" id="KW-1133">Transmembrane helix</keyword>
<evidence type="ECO:0000256" key="9">
    <source>
        <dbReference type="ARBA" id="ARBA00023136"/>
    </source>
</evidence>
<evidence type="ECO:0000256" key="2">
    <source>
        <dbReference type="ARBA" id="ARBA00008661"/>
    </source>
</evidence>
<reference evidence="12 13" key="1">
    <citation type="journal article" date="2017" name="Mol. Ecol.">
        <title>Comparative and population genomic landscape of Phellinus noxius: A hypervariable fungus causing root rot in trees.</title>
        <authorList>
            <person name="Chung C.L."/>
            <person name="Lee T.J."/>
            <person name="Akiba M."/>
            <person name="Lee H.H."/>
            <person name="Kuo T.H."/>
            <person name="Liu D."/>
            <person name="Ke H.M."/>
            <person name="Yokoi T."/>
            <person name="Roa M.B."/>
            <person name="Lu M.J."/>
            <person name="Chang Y.Y."/>
            <person name="Ann P.J."/>
            <person name="Tsai J.N."/>
            <person name="Chen C.Y."/>
            <person name="Tzean S.S."/>
            <person name="Ota Y."/>
            <person name="Hattori T."/>
            <person name="Sahashi N."/>
            <person name="Liou R.F."/>
            <person name="Kikuchi T."/>
            <person name="Tsai I.J."/>
        </authorList>
    </citation>
    <scope>NUCLEOTIDE SEQUENCE [LARGE SCALE GENOMIC DNA]</scope>
    <source>
        <strain evidence="12 13">FFPRI411160</strain>
    </source>
</reference>
<evidence type="ECO:0000256" key="11">
    <source>
        <dbReference type="SAM" id="Phobius"/>
    </source>
</evidence>
<dbReference type="GO" id="GO:0051072">
    <property type="term" value="P:4,6-pyruvylated galactose residue biosynthetic process"/>
    <property type="evidence" value="ECO:0007669"/>
    <property type="project" value="TreeGrafter"/>
</dbReference>
<evidence type="ECO:0000256" key="4">
    <source>
        <dbReference type="ARBA" id="ARBA00022679"/>
    </source>
</evidence>
<dbReference type="STRING" id="2282107.A0A286UQV9"/>
<dbReference type="GO" id="GO:0016758">
    <property type="term" value="F:hexosyltransferase activity"/>
    <property type="evidence" value="ECO:0007669"/>
    <property type="project" value="InterPro"/>
</dbReference>
<protein>
    <submittedName>
        <fullName evidence="12">Glycosyltransferase family 31</fullName>
    </submittedName>
</protein>
<keyword evidence="8" id="KW-0333">Golgi apparatus</keyword>
<dbReference type="OrthoDB" id="2139606at2759"/>
<dbReference type="InParanoid" id="A0A286UQV9"/>
<dbReference type="EMBL" id="NBII01000002">
    <property type="protein sequence ID" value="PAV21957.1"/>
    <property type="molecule type" value="Genomic_DNA"/>
</dbReference>
<proteinExistence type="inferred from homology"/>
<accession>A0A286UQV9</accession>
<keyword evidence="13" id="KW-1185">Reference proteome</keyword>
<keyword evidence="3" id="KW-0328">Glycosyltransferase</keyword>
<evidence type="ECO:0000256" key="6">
    <source>
        <dbReference type="ARBA" id="ARBA00022968"/>
    </source>
</evidence>
<dbReference type="AlphaFoldDB" id="A0A286UQV9"/>
<dbReference type="Pfam" id="PF01762">
    <property type="entry name" value="Galactosyl_T"/>
    <property type="match status" value="1"/>
</dbReference>
<feature type="transmembrane region" description="Helical" evidence="11">
    <location>
        <begin position="184"/>
        <end position="206"/>
    </location>
</feature>
<feature type="region of interest" description="Disordered" evidence="10">
    <location>
        <begin position="1"/>
        <end position="124"/>
    </location>
</feature>
<dbReference type="GO" id="GO:0000139">
    <property type="term" value="C:Golgi membrane"/>
    <property type="evidence" value="ECO:0007669"/>
    <property type="project" value="UniProtKB-SubCell"/>
</dbReference>
<comment type="similarity">
    <text evidence="2">Belongs to the glycosyltransferase 31 family.</text>
</comment>
<evidence type="ECO:0000256" key="8">
    <source>
        <dbReference type="ARBA" id="ARBA00023034"/>
    </source>
</evidence>
<keyword evidence="6" id="KW-0735">Signal-anchor</keyword>
<evidence type="ECO:0000256" key="3">
    <source>
        <dbReference type="ARBA" id="ARBA00022676"/>
    </source>
</evidence>
<evidence type="ECO:0000256" key="7">
    <source>
        <dbReference type="ARBA" id="ARBA00022989"/>
    </source>
</evidence>
<dbReference type="Proteomes" id="UP000217199">
    <property type="component" value="Unassembled WGS sequence"/>
</dbReference>
<feature type="compositionally biased region" description="Polar residues" evidence="10">
    <location>
        <begin position="9"/>
        <end position="46"/>
    </location>
</feature>
<comment type="subcellular location">
    <subcellularLocation>
        <location evidence="1">Golgi apparatus membrane</location>
        <topology evidence="1">Single-pass type II membrane protein</topology>
    </subcellularLocation>
</comment>
<evidence type="ECO:0000256" key="1">
    <source>
        <dbReference type="ARBA" id="ARBA00004323"/>
    </source>
</evidence>
<gene>
    <name evidence="12" type="ORF">PNOK_0191400</name>
</gene>
<feature type="compositionally biased region" description="Low complexity" evidence="10">
    <location>
        <begin position="81"/>
        <end position="101"/>
    </location>
</feature>
<feature type="compositionally biased region" description="Basic and acidic residues" evidence="10">
    <location>
        <begin position="453"/>
        <end position="472"/>
    </location>
</feature>
<keyword evidence="9 11" id="KW-0472">Membrane</keyword>
<organism evidence="12 13">
    <name type="scientific">Pyrrhoderma noxium</name>
    <dbReference type="NCBI Taxonomy" id="2282107"/>
    <lineage>
        <taxon>Eukaryota</taxon>
        <taxon>Fungi</taxon>
        <taxon>Dikarya</taxon>
        <taxon>Basidiomycota</taxon>
        <taxon>Agaricomycotina</taxon>
        <taxon>Agaricomycetes</taxon>
        <taxon>Hymenochaetales</taxon>
        <taxon>Hymenochaetaceae</taxon>
        <taxon>Pyrrhoderma</taxon>
    </lineage>
</organism>